<evidence type="ECO:0000256" key="2">
    <source>
        <dbReference type="ARBA" id="ARBA00022729"/>
    </source>
</evidence>
<reference evidence="7 8" key="1">
    <citation type="journal article" date="2014" name="Proc. Natl. Acad. Sci. U.S.A.">
        <title>Functional type 2 photosynthetic reaction centers found in the rare bacterial phylum Gemmatimonadetes.</title>
        <authorList>
            <person name="Zeng Y."/>
            <person name="Feng F."/>
            <person name="Medova H."/>
            <person name="Dean J."/>
            <person name="Koblizek M."/>
        </authorList>
    </citation>
    <scope>NUCLEOTIDE SEQUENCE [LARGE SCALE GENOMIC DNA]</scope>
    <source>
        <strain evidence="7 8">AP64</strain>
    </source>
</reference>
<keyword evidence="8" id="KW-1185">Reference proteome</keyword>
<dbReference type="Proteomes" id="UP000076404">
    <property type="component" value="Chromosome"/>
</dbReference>
<dbReference type="InterPro" id="IPR000917">
    <property type="entry name" value="Sulfatase_N"/>
</dbReference>
<dbReference type="GO" id="GO:0016787">
    <property type="term" value="F:hydrolase activity"/>
    <property type="evidence" value="ECO:0007669"/>
    <property type="project" value="UniProtKB-KW"/>
</dbReference>
<dbReference type="InterPro" id="IPR017850">
    <property type="entry name" value="Alkaline_phosphatase_core_sf"/>
</dbReference>
<dbReference type="AlphaFoldDB" id="A0A143BP69"/>
<dbReference type="InterPro" id="IPR024607">
    <property type="entry name" value="Sulfatase_CS"/>
</dbReference>
<dbReference type="Gene3D" id="3.40.720.10">
    <property type="entry name" value="Alkaline Phosphatase, subunit A"/>
    <property type="match status" value="1"/>
</dbReference>
<protein>
    <recommendedName>
        <fullName evidence="6">Sulfatase N-terminal domain-containing protein</fullName>
    </recommendedName>
</protein>
<dbReference type="KEGG" id="gph:GEMMAAP_18625"/>
<dbReference type="EMBL" id="CP011454">
    <property type="protein sequence ID" value="AMW06251.1"/>
    <property type="molecule type" value="Genomic_DNA"/>
</dbReference>
<organism evidence="7 8">
    <name type="scientific">Gemmatimonas phototrophica</name>
    <dbReference type="NCBI Taxonomy" id="1379270"/>
    <lineage>
        <taxon>Bacteria</taxon>
        <taxon>Pseudomonadati</taxon>
        <taxon>Gemmatimonadota</taxon>
        <taxon>Gemmatimonadia</taxon>
        <taxon>Gemmatimonadales</taxon>
        <taxon>Gemmatimonadaceae</taxon>
        <taxon>Gemmatimonas</taxon>
    </lineage>
</organism>
<comment type="similarity">
    <text evidence="1">Belongs to the sulfatase family.</text>
</comment>
<dbReference type="Pfam" id="PF00884">
    <property type="entry name" value="Sulfatase"/>
    <property type="match status" value="1"/>
</dbReference>
<dbReference type="eggNOG" id="COG3119">
    <property type="taxonomic scope" value="Bacteria"/>
</dbReference>
<evidence type="ECO:0000313" key="7">
    <source>
        <dbReference type="EMBL" id="AMW06251.1"/>
    </source>
</evidence>
<keyword evidence="4" id="KW-0325">Glycoprotein</keyword>
<gene>
    <name evidence="7" type="ORF">GEMMAAP_18625</name>
</gene>
<evidence type="ECO:0000259" key="6">
    <source>
        <dbReference type="Pfam" id="PF00884"/>
    </source>
</evidence>
<keyword evidence="3" id="KW-0378">Hydrolase</keyword>
<sequence>MAACGDAPPEAGKREDPRPNIVFVLLDDARYDDLIDHPFAALPNLKQLAAEGASFQHFYTAAPLCSPSRAVFMTGQYPYHNGITDNGERAERSHQIVTFPKLLHDVGYHTGFFGKWHMGHEDDSPRPGFDRWVSFVGQGVYFNPDLNIDGVPAKAQGYMTDILTNEAVSFIKAAPDSQPFLVFMAQKAVHPEIHPNYVRSFPPAPGDEQLYAQDTVPHGPSWRAPTTGKPALQRPHDASDPRSPKGGLPDSVVKDRLRMLSAIDRSLGVLIAALKARGVYDQTVFVVTSDQGFFYGEFGLAQERRLAYEPSIHIPLIVRHPALAKAGATPRALSSNVDIAPTLLAIGGAAIPASMDGRSLLPALAADTATIRQDMLIEYYSDKEFPRLQGMGYQAVRTDRYKFIRYKELQGMDELYDLQNDPHELDNLLPNRAPTAVLREMTVRLNALTSGKQQ</sequence>
<accession>A0A143BP69</accession>
<evidence type="ECO:0000256" key="3">
    <source>
        <dbReference type="ARBA" id="ARBA00022801"/>
    </source>
</evidence>
<feature type="domain" description="Sulfatase N-terminal" evidence="6">
    <location>
        <begin position="19"/>
        <end position="348"/>
    </location>
</feature>
<name>A0A143BP69_9BACT</name>
<dbReference type="PANTHER" id="PTHR43108">
    <property type="entry name" value="N-ACETYLGLUCOSAMINE-6-SULFATASE FAMILY MEMBER"/>
    <property type="match status" value="1"/>
</dbReference>
<evidence type="ECO:0000256" key="1">
    <source>
        <dbReference type="ARBA" id="ARBA00008779"/>
    </source>
</evidence>
<dbReference type="STRING" id="1379270.GEMMAAP_18625"/>
<evidence type="ECO:0000256" key="5">
    <source>
        <dbReference type="SAM" id="MobiDB-lite"/>
    </source>
</evidence>
<dbReference type="PANTHER" id="PTHR43108:SF8">
    <property type="entry name" value="SD21168P"/>
    <property type="match status" value="1"/>
</dbReference>
<evidence type="ECO:0000256" key="4">
    <source>
        <dbReference type="ARBA" id="ARBA00023180"/>
    </source>
</evidence>
<keyword evidence="2" id="KW-0732">Signal</keyword>
<feature type="region of interest" description="Disordered" evidence="5">
    <location>
        <begin position="208"/>
        <end position="251"/>
    </location>
</feature>
<dbReference type="SUPFAM" id="SSF53649">
    <property type="entry name" value="Alkaline phosphatase-like"/>
    <property type="match status" value="1"/>
</dbReference>
<feature type="compositionally biased region" description="Basic and acidic residues" evidence="5">
    <location>
        <begin position="234"/>
        <end position="243"/>
    </location>
</feature>
<evidence type="ECO:0000313" key="8">
    <source>
        <dbReference type="Proteomes" id="UP000076404"/>
    </source>
</evidence>
<dbReference type="PROSITE" id="PS00523">
    <property type="entry name" value="SULFATASE_1"/>
    <property type="match status" value="1"/>
</dbReference>
<reference evidence="7 8" key="2">
    <citation type="journal article" date="2016" name="Environ. Microbiol. Rep.">
        <title>Metagenomic evidence for the presence of phototrophic Gemmatimonadetes bacteria in diverse environments.</title>
        <authorList>
            <person name="Zeng Y."/>
            <person name="Baumbach J."/>
            <person name="Barbosa E.G."/>
            <person name="Azevedo V."/>
            <person name="Zhang C."/>
            <person name="Koblizek M."/>
        </authorList>
    </citation>
    <scope>NUCLEOTIDE SEQUENCE [LARGE SCALE GENOMIC DNA]</scope>
    <source>
        <strain evidence="7 8">AP64</strain>
    </source>
</reference>
<proteinExistence type="inferred from homology"/>